<dbReference type="AlphaFoldDB" id="A0A7G5JSK4"/>
<proteinExistence type="predicted"/>
<dbReference type="InterPro" id="IPR050287">
    <property type="entry name" value="MTA/SAH_deaminase"/>
</dbReference>
<keyword evidence="4" id="KW-1185">Reference proteome</keyword>
<dbReference type="GO" id="GO:0016810">
    <property type="term" value="F:hydrolase activity, acting on carbon-nitrogen (but not peptide) bonds"/>
    <property type="evidence" value="ECO:0007669"/>
    <property type="project" value="InterPro"/>
</dbReference>
<sequence length="141" mass="15888">MASMHFMLATRNGGLALRRPDLGVIAKGAKADIVVWDGMSPGMLGWDDPVAAVILHSNVGDIKHVLVDGKFVQRDRKLTVENYSSIQQRFPVTARKVQAEWKKRPYPVLEGKYSLFDYRYEQVPYVDTVRGDGNGYGNQYL</sequence>
<dbReference type="PANTHER" id="PTHR43794:SF11">
    <property type="entry name" value="AMIDOHYDROLASE-RELATED DOMAIN-CONTAINING PROTEIN"/>
    <property type="match status" value="1"/>
</dbReference>
<name>A0A7G5JSK4_ASPFN</name>
<keyword evidence="1 3" id="KW-0378">Hydrolase</keyword>
<dbReference type="InterPro" id="IPR006680">
    <property type="entry name" value="Amidohydro-rel"/>
</dbReference>
<dbReference type="SUPFAM" id="SSF51338">
    <property type="entry name" value="Composite domain of metallo-dependent hydrolases"/>
    <property type="match status" value="1"/>
</dbReference>
<dbReference type="Pfam" id="PF01979">
    <property type="entry name" value="Amidohydro_1"/>
    <property type="match status" value="1"/>
</dbReference>
<evidence type="ECO:0000313" key="3">
    <source>
        <dbReference type="EMBL" id="QRD87365.1"/>
    </source>
</evidence>
<dbReference type="InterPro" id="IPR011059">
    <property type="entry name" value="Metal-dep_hydrolase_composite"/>
</dbReference>
<gene>
    <name evidence="3" type="ORF">F9C07_347</name>
</gene>
<feature type="domain" description="Amidohydrolase-related" evidence="2">
    <location>
        <begin position="8"/>
        <end position="72"/>
    </location>
</feature>
<protein>
    <submittedName>
        <fullName evidence="3">Metal-dependent hydrolase</fullName>
    </submittedName>
</protein>
<dbReference type="VEuPathDB" id="FungiDB:AFLA_003120"/>
<dbReference type="EMBL" id="CP044619">
    <property type="protein sequence ID" value="QRD87365.1"/>
    <property type="molecule type" value="Genomic_DNA"/>
</dbReference>
<organism evidence="3 4">
    <name type="scientific">Aspergillus flavus (strain ATCC 200026 / FGSC A1120 / IAM 13836 / NRRL 3357 / JCM 12722 / SRRC 167)</name>
    <dbReference type="NCBI Taxonomy" id="332952"/>
    <lineage>
        <taxon>Eukaryota</taxon>
        <taxon>Fungi</taxon>
        <taxon>Dikarya</taxon>
        <taxon>Ascomycota</taxon>
        <taxon>Pezizomycotina</taxon>
        <taxon>Eurotiomycetes</taxon>
        <taxon>Eurotiomycetidae</taxon>
        <taxon>Eurotiales</taxon>
        <taxon>Aspergillaceae</taxon>
        <taxon>Aspergillus</taxon>
        <taxon>Aspergillus subgen. Circumdati</taxon>
    </lineage>
</organism>
<dbReference type="Proteomes" id="UP000596276">
    <property type="component" value="Chromosome 1"/>
</dbReference>
<evidence type="ECO:0000259" key="2">
    <source>
        <dbReference type="Pfam" id="PF01979"/>
    </source>
</evidence>
<dbReference type="OrthoDB" id="194468at2759"/>
<dbReference type="VEuPathDB" id="FungiDB:F9C07_347"/>
<reference evidence="4" key="1">
    <citation type="journal article" date="2021" name="G3 (Bethesda)">
        <title>Chromosome assembled and annotated genome sequence of Aspergillus flavus NRRL 3357.</title>
        <authorList>
            <person name="Skerker J.M."/>
            <person name="Pianalto K.M."/>
            <person name="Mondo S.J."/>
            <person name="Yang K."/>
            <person name="Arkin A.P."/>
            <person name="Keller N.P."/>
            <person name="Grigoriev I.V."/>
            <person name="Louise Glass N.L."/>
        </authorList>
    </citation>
    <scope>NUCLEOTIDE SEQUENCE [LARGE SCALE GENOMIC DNA]</scope>
    <source>
        <strain evidence="4">ATCC 200026 / FGSC A1120 / IAM 13836 / NRRL 3357 / JCM 12722 / SRRC 167</strain>
    </source>
</reference>
<dbReference type="PANTHER" id="PTHR43794">
    <property type="entry name" value="AMINOHYDROLASE SSNA-RELATED"/>
    <property type="match status" value="1"/>
</dbReference>
<dbReference type="Gene3D" id="2.30.40.10">
    <property type="entry name" value="Urease, subunit C, domain 1"/>
    <property type="match status" value="1"/>
</dbReference>
<evidence type="ECO:0000256" key="1">
    <source>
        <dbReference type="ARBA" id="ARBA00022801"/>
    </source>
</evidence>
<evidence type="ECO:0000313" key="4">
    <source>
        <dbReference type="Proteomes" id="UP000596276"/>
    </source>
</evidence>
<accession>A0A7G5JSK4</accession>
<accession>B8MWX8</accession>